<evidence type="ECO:0000256" key="5">
    <source>
        <dbReference type="SAM" id="MobiDB-lite"/>
    </source>
</evidence>
<dbReference type="InterPro" id="IPR036543">
    <property type="entry name" value="Guanylate-bd_C_sf"/>
</dbReference>
<feature type="region of interest" description="Disordered" evidence="5">
    <location>
        <begin position="1"/>
        <end position="61"/>
    </location>
</feature>
<proteinExistence type="inferred from homology"/>
<dbReference type="RefSeq" id="XP_002181708.1">
    <property type="nucleotide sequence ID" value="XM_002181672.1"/>
</dbReference>
<dbReference type="InParanoid" id="B7G313"/>
<dbReference type="SUPFAM" id="SSF52540">
    <property type="entry name" value="P-loop containing nucleoside triphosphate hydrolases"/>
    <property type="match status" value="1"/>
</dbReference>
<dbReference type="HOGENOM" id="CLU_021447_2_0_1"/>
<evidence type="ECO:0000256" key="6">
    <source>
        <dbReference type="SAM" id="Phobius"/>
    </source>
</evidence>
<keyword evidence="6" id="KW-0472">Membrane</keyword>
<dbReference type="InterPro" id="IPR027417">
    <property type="entry name" value="P-loop_NTPase"/>
</dbReference>
<evidence type="ECO:0000313" key="8">
    <source>
        <dbReference type="EMBL" id="EEC46922.1"/>
    </source>
</evidence>
<feature type="transmembrane region" description="Helical" evidence="6">
    <location>
        <begin position="544"/>
        <end position="561"/>
    </location>
</feature>
<sequence length="589" mass="65803">MSDTDDSGVLVEHETKTGDQSAPAVVVSDDEVEALTVDEKIDSGPGKEEDDDAAATDDEAKPQALQIVSIGSEKDAYAFKFEEEKLQAILSRVPVGWDVSIVSVVGAFRTGKSFLLSWFLRYLYQVQADQKSDATNTEPWYERIESLGNEGFEWKAGSDRNTTGIWMWSHPHFIETGKEHPTAVLLVDTQGMFDHETTMSLTASIFGFSTLLSSYQIYNVDKRIQEDNLQQLALFSEYARTAVNDGIEESKKEGDDNDLPKPFQKIEFLVRDWQHFEDEEDDEDCEAMEKSMEKYLQTAIADRDAKDLQDTRQQILSCFANVTCYGLCHPGLAVTKKKFSGDVESIQPLFMHLLDRYCKRVFSPDNLEAKVIHGRTLSAAELGSYIQAYADMFASGAKFPTAATLLEATASANNTNAVHLAVTAYKEEMDRIAGPRCSNYVRPEELQEEHGMIRSKALTVFESVATFGSRNSIDQAKGKFLDQVEDNFQVYESLNTGRNPLAGMETYLIPLAIAAVSAILRWFTDLTCSSHSATCRASSEVLHHIYMVVFFFLLIVGATKAQQIKQILTRFRTALEVMSDGSSKNTKND</sequence>
<dbReference type="OMA" id="GQVMFKR"/>
<evidence type="ECO:0000313" key="9">
    <source>
        <dbReference type="Proteomes" id="UP000000759"/>
    </source>
</evidence>
<dbReference type="EMBL" id="CM000615">
    <property type="protein sequence ID" value="EEC46922.1"/>
    <property type="molecule type" value="Genomic_DNA"/>
</dbReference>
<reference evidence="9" key="2">
    <citation type="submission" date="2008-08" db="EMBL/GenBank/DDBJ databases">
        <authorList>
            <consortium name="Diatom Consortium"/>
            <person name="Grigoriev I."/>
            <person name="Grimwood J."/>
            <person name="Kuo A."/>
            <person name="Otillar R.P."/>
            <person name="Salamov A."/>
            <person name="Detter J.C."/>
            <person name="Lindquist E."/>
            <person name="Shapiro H."/>
            <person name="Lucas S."/>
            <person name="Glavina del Rio T."/>
            <person name="Pitluck S."/>
            <person name="Rokhsar D."/>
            <person name="Bowler C."/>
        </authorList>
    </citation>
    <scope>GENOME REANNOTATION</scope>
    <source>
        <strain evidence="9">CCAP 1055/1</strain>
    </source>
</reference>
<dbReference type="KEGG" id="pti:PHATRDRAFT_54726"/>
<dbReference type="Pfam" id="PF02263">
    <property type="entry name" value="GBP"/>
    <property type="match status" value="1"/>
</dbReference>
<gene>
    <name evidence="8" type="ORF">PHATRDRAFT_54726</name>
</gene>
<dbReference type="SUPFAM" id="SSF48340">
    <property type="entry name" value="Interferon-induced guanylate-binding protein 1 (GBP1), C-terminal domain"/>
    <property type="match status" value="1"/>
</dbReference>
<keyword evidence="3" id="KW-0342">GTP-binding</keyword>
<accession>B7G313</accession>
<evidence type="ECO:0000256" key="1">
    <source>
        <dbReference type="ARBA" id="ARBA00022741"/>
    </source>
</evidence>
<dbReference type="InterPro" id="IPR030386">
    <property type="entry name" value="G_GB1_RHD3_dom"/>
</dbReference>
<comment type="similarity">
    <text evidence="4">Belongs to the TRAFAC class dynamin-like GTPase superfamily. GB1/RHD3 GTPase family.</text>
</comment>
<dbReference type="GO" id="GO:0005525">
    <property type="term" value="F:GTP binding"/>
    <property type="evidence" value="ECO:0007669"/>
    <property type="project" value="UniProtKB-KW"/>
</dbReference>
<dbReference type="eggNOG" id="KOG2037">
    <property type="taxonomic scope" value="Eukaryota"/>
</dbReference>
<dbReference type="InterPro" id="IPR015894">
    <property type="entry name" value="Guanylate-bd_N"/>
</dbReference>
<dbReference type="GeneID" id="7202403"/>
<evidence type="ECO:0000256" key="4">
    <source>
        <dbReference type="PROSITE-ProRule" id="PRU01052"/>
    </source>
</evidence>
<evidence type="ECO:0000256" key="2">
    <source>
        <dbReference type="ARBA" id="ARBA00022801"/>
    </source>
</evidence>
<feature type="compositionally biased region" description="Acidic residues" evidence="5">
    <location>
        <begin position="48"/>
        <end position="57"/>
    </location>
</feature>
<dbReference type="Gene3D" id="3.40.50.300">
    <property type="entry name" value="P-loop containing nucleotide triphosphate hydrolases"/>
    <property type="match status" value="1"/>
</dbReference>
<keyword evidence="6" id="KW-1133">Transmembrane helix</keyword>
<dbReference type="GO" id="GO:0003924">
    <property type="term" value="F:GTPase activity"/>
    <property type="evidence" value="ECO:0007669"/>
    <property type="project" value="InterPro"/>
</dbReference>
<organism evidence="8 9">
    <name type="scientific">Phaeodactylum tricornutum (strain CCAP 1055/1)</name>
    <dbReference type="NCBI Taxonomy" id="556484"/>
    <lineage>
        <taxon>Eukaryota</taxon>
        <taxon>Sar</taxon>
        <taxon>Stramenopiles</taxon>
        <taxon>Ochrophyta</taxon>
        <taxon>Bacillariophyta</taxon>
        <taxon>Bacillariophyceae</taxon>
        <taxon>Bacillariophycidae</taxon>
        <taxon>Naviculales</taxon>
        <taxon>Phaeodactylaceae</taxon>
        <taxon>Phaeodactylum</taxon>
    </lineage>
</organism>
<keyword evidence="2" id="KW-0378">Hydrolase</keyword>
<dbReference type="Gene3D" id="1.20.58.420">
    <property type="entry name" value="AHSP"/>
    <property type="match status" value="1"/>
</dbReference>
<dbReference type="PROSITE" id="PS51715">
    <property type="entry name" value="G_GB1_RHD3"/>
    <property type="match status" value="1"/>
</dbReference>
<dbReference type="OrthoDB" id="7788754at2759"/>
<name>B7G313_PHATC</name>
<evidence type="ECO:0000256" key="3">
    <source>
        <dbReference type="ARBA" id="ARBA00023134"/>
    </source>
</evidence>
<dbReference type="PANTHER" id="PTHR10751">
    <property type="entry name" value="GUANYLATE BINDING PROTEIN"/>
    <property type="match status" value="1"/>
</dbReference>
<evidence type="ECO:0000259" key="7">
    <source>
        <dbReference type="PROSITE" id="PS51715"/>
    </source>
</evidence>
<dbReference type="AlphaFoldDB" id="B7G313"/>
<dbReference type="STRING" id="556484.B7G313"/>
<feature type="domain" description="GB1/RHD3-type G" evidence="7">
    <location>
        <begin position="96"/>
        <end position="366"/>
    </location>
</feature>
<dbReference type="Proteomes" id="UP000000759">
    <property type="component" value="Chromosome 13"/>
</dbReference>
<dbReference type="CDD" id="cd01851">
    <property type="entry name" value="GBP"/>
    <property type="match status" value="1"/>
</dbReference>
<dbReference type="PaxDb" id="2850-Phatr54726"/>
<feature type="compositionally biased region" description="Basic and acidic residues" evidence="5">
    <location>
        <begin position="37"/>
        <end position="47"/>
    </location>
</feature>
<keyword evidence="9" id="KW-1185">Reference proteome</keyword>
<protein>
    <submittedName>
        <fullName evidence="8">Anti-viral guanylate-binding protein</fullName>
    </submittedName>
</protein>
<keyword evidence="6" id="KW-0812">Transmembrane</keyword>
<reference evidence="8 9" key="1">
    <citation type="journal article" date="2008" name="Nature">
        <title>The Phaeodactylum genome reveals the evolutionary history of diatom genomes.</title>
        <authorList>
            <person name="Bowler C."/>
            <person name="Allen A.E."/>
            <person name="Badger J.H."/>
            <person name="Grimwood J."/>
            <person name="Jabbari K."/>
            <person name="Kuo A."/>
            <person name="Maheswari U."/>
            <person name="Martens C."/>
            <person name="Maumus F."/>
            <person name="Otillar R.P."/>
            <person name="Rayko E."/>
            <person name="Salamov A."/>
            <person name="Vandepoele K."/>
            <person name="Beszteri B."/>
            <person name="Gruber A."/>
            <person name="Heijde M."/>
            <person name="Katinka M."/>
            <person name="Mock T."/>
            <person name="Valentin K."/>
            <person name="Verret F."/>
            <person name="Berges J.A."/>
            <person name="Brownlee C."/>
            <person name="Cadoret J.P."/>
            <person name="Chiovitti A."/>
            <person name="Choi C.J."/>
            <person name="Coesel S."/>
            <person name="De Martino A."/>
            <person name="Detter J.C."/>
            <person name="Durkin C."/>
            <person name="Falciatore A."/>
            <person name="Fournet J."/>
            <person name="Haruta M."/>
            <person name="Huysman M.J."/>
            <person name="Jenkins B.D."/>
            <person name="Jiroutova K."/>
            <person name="Jorgensen R.E."/>
            <person name="Joubert Y."/>
            <person name="Kaplan A."/>
            <person name="Kroger N."/>
            <person name="Kroth P.G."/>
            <person name="La Roche J."/>
            <person name="Lindquist E."/>
            <person name="Lommer M."/>
            <person name="Martin-Jezequel V."/>
            <person name="Lopez P.J."/>
            <person name="Lucas S."/>
            <person name="Mangogna M."/>
            <person name="McGinnis K."/>
            <person name="Medlin L.K."/>
            <person name="Montsant A."/>
            <person name="Oudot-Le Secq M.P."/>
            <person name="Napoli C."/>
            <person name="Obornik M."/>
            <person name="Parker M.S."/>
            <person name="Petit J.L."/>
            <person name="Porcel B.M."/>
            <person name="Poulsen N."/>
            <person name="Robison M."/>
            <person name="Rychlewski L."/>
            <person name="Rynearson T.A."/>
            <person name="Schmutz J."/>
            <person name="Shapiro H."/>
            <person name="Siaut M."/>
            <person name="Stanley M."/>
            <person name="Sussman M.R."/>
            <person name="Taylor A.R."/>
            <person name="Vardi A."/>
            <person name="von Dassow P."/>
            <person name="Vyverman W."/>
            <person name="Willis A."/>
            <person name="Wyrwicz L.S."/>
            <person name="Rokhsar D.S."/>
            <person name="Weissenbach J."/>
            <person name="Armbrust E.V."/>
            <person name="Green B.R."/>
            <person name="Van de Peer Y."/>
            <person name="Grigoriev I.V."/>
        </authorList>
    </citation>
    <scope>NUCLEOTIDE SEQUENCE [LARGE SCALE GENOMIC DNA]</scope>
    <source>
        <strain evidence="8 9">CCAP 1055/1</strain>
    </source>
</reference>
<keyword evidence="1" id="KW-0547">Nucleotide-binding</keyword>